<evidence type="ECO:0000313" key="2">
    <source>
        <dbReference type="EMBL" id="KAG6373843.1"/>
    </source>
</evidence>
<sequence>MKSSATATARPSVPSSPPKKYYKGSHTDGAWQRGPTRGQNENKRVPKDKSGKPYYQPHHWHSDGRQNHNDDPKHNVLLHRLSLPSSPPSGTLLERIGGPAVDEVASNLSDSDLIDGGCVLLEGAAGNDTHLPFSSTPHFHTPEPGEVERFLESVIGATGVPPPPPSRSSPPRPGHASLATKPTLALETRNLLVDHLVKVEDPSSSVLYSPTKTAVNSLPSANPTLDFCPQSPLLLGDTMPPPSASAIEECRKRLVPILVASAQARDPGKRLDTEQCRQLLSDDHCKHFLRQAKEMKHQLSSLVSRKTPVNQSWSGSLKHDRVDDVHTWVRNTRNRFDSVSTVVSDVSRRDSDITLVDFTRGRLPPKAPRAMLQAYNPTSLGKSLDAAPGEAPYKPLVASPTTGDPPASASSSIDLVQQAIKMFPALGPTSPEIDTSNVPVGMLAGDPSGHPSRAVSPTHAISPTSTDFVSHLPTQAGIWFSQQGRRYAEIVDVDIDVSDEMFYVSTERRPFRLRMHLCLCSVPVNLAVAKNDGGDTPTSFQDVNDAINWPKKGKLVIQVNPQSERSKTWLPYTLESDPLDVTSCVQPGKNTFRFIQLSDLSEFMFVLAASPPPPGEEWRSWDWASVVERSRSGTRASSSSTAADDAMNGLSEFAHIPVTIRS</sequence>
<protein>
    <submittedName>
        <fullName evidence="2">Uncharacterized protein</fullName>
    </submittedName>
</protein>
<feature type="compositionally biased region" description="Basic and acidic residues" evidence="1">
    <location>
        <begin position="40"/>
        <end position="51"/>
    </location>
</feature>
<accession>A0A8I2YME0</accession>
<proteinExistence type="predicted"/>
<feature type="region of interest" description="Disordered" evidence="1">
    <location>
        <begin position="1"/>
        <end position="74"/>
    </location>
</feature>
<feature type="compositionally biased region" description="Basic and acidic residues" evidence="1">
    <location>
        <begin position="60"/>
        <end position="74"/>
    </location>
</feature>
<name>A0A8I2YME0_9AGAM</name>
<gene>
    <name evidence="2" type="ORF">JVT61DRAFT_5992</name>
</gene>
<keyword evidence="3" id="KW-1185">Reference proteome</keyword>
<dbReference type="EMBL" id="JAGFBS010000020">
    <property type="protein sequence ID" value="KAG6373843.1"/>
    <property type="molecule type" value="Genomic_DNA"/>
</dbReference>
<dbReference type="AlphaFoldDB" id="A0A8I2YME0"/>
<feature type="region of interest" description="Disordered" evidence="1">
    <location>
        <begin position="156"/>
        <end position="181"/>
    </location>
</feature>
<comment type="caution">
    <text evidence="2">The sequence shown here is derived from an EMBL/GenBank/DDBJ whole genome shotgun (WGS) entry which is preliminary data.</text>
</comment>
<dbReference type="Proteomes" id="UP000683000">
    <property type="component" value="Unassembled WGS sequence"/>
</dbReference>
<reference evidence="2" key="1">
    <citation type="submission" date="2021-03" db="EMBL/GenBank/DDBJ databases">
        <title>Evolutionary innovations through gain and loss of genes in the ectomycorrhizal Boletales.</title>
        <authorList>
            <person name="Wu G."/>
            <person name="Miyauchi S."/>
            <person name="Morin E."/>
            <person name="Yang Z.-L."/>
            <person name="Xu J."/>
            <person name="Martin F.M."/>
        </authorList>
    </citation>
    <scope>NUCLEOTIDE SEQUENCE</scope>
    <source>
        <strain evidence="2">BR01</strain>
    </source>
</reference>
<feature type="compositionally biased region" description="Pro residues" evidence="1">
    <location>
        <begin position="160"/>
        <end position="173"/>
    </location>
</feature>
<evidence type="ECO:0000256" key="1">
    <source>
        <dbReference type="SAM" id="MobiDB-lite"/>
    </source>
</evidence>
<dbReference type="OrthoDB" id="432299at2759"/>
<evidence type="ECO:0000313" key="3">
    <source>
        <dbReference type="Proteomes" id="UP000683000"/>
    </source>
</evidence>
<organism evidence="2 3">
    <name type="scientific">Boletus reticuloceps</name>
    <dbReference type="NCBI Taxonomy" id="495285"/>
    <lineage>
        <taxon>Eukaryota</taxon>
        <taxon>Fungi</taxon>
        <taxon>Dikarya</taxon>
        <taxon>Basidiomycota</taxon>
        <taxon>Agaricomycotina</taxon>
        <taxon>Agaricomycetes</taxon>
        <taxon>Agaricomycetidae</taxon>
        <taxon>Boletales</taxon>
        <taxon>Boletineae</taxon>
        <taxon>Boletaceae</taxon>
        <taxon>Boletoideae</taxon>
        <taxon>Boletus</taxon>
    </lineage>
</organism>